<evidence type="ECO:0000256" key="2">
    <source>
        <dbReference type="ARBA" id="ARBA00023315"/>
    </source>
</evidence>
<evidence type="ECO:0000313" key="4">
    <source>
        <dbReference type="EMBL" id="GAK73293.1"/>
    </source>
</evidence>
<dbReference type="PROSITE" id="PS51186">
    <property type="entry name" value="GNAT"/>
    <property type="match status" value="1"/>
</dbReference>
<keyword evidence="2" id="KW-0012">Acyltransferase</keyword>
<dbReference type="InterPro" id="IPR016181">
    <property type="entry name" value="Acyl_CoA_acyltransferase"/>
</dbReference>
<dbReference type="EMBL" id="BBJU01000035">
    <property type="protein sequence ID" value="GAK73293.1"/>
    <property type="molecule type" value="Genomic_DNA"/>
</dbReference>
<proteinExistence type="predicted"/>
<evidence type="ECO:0000313" key="5">
    <source>
        <dbReference type="Proteomes" id="UP000028701"/>
    </source>
</evidence>
<evidence type="ECO:0000256" key="1">
    <source>
        <dbReference type="ARBA" id="ARBA00022679"/>
    </source>
</evidence>
<protein>
    <submittedName>
        <fullName evidence="4">Putative acetyltransferase</fullName>
    </submittedName>
</protein>
<reference evidence="4 5" key="1">
    <citation type="submission" date="2014-08" db="EMBL/GenBank/DDBJ databases">
        <title>Whole genome shotgun sequence of Rhizobium rubi NBRC 13261.</title>
        <authorList>
            <person name="Katano-Makiyama Y."/>
            <person name="Hosoyama A."/>
            <person name="Hashimoto M."/>
            <person name="Hosoyama Y."/>
            <person name="Noguchi M."/>
            <person name="Tsuchikane K."/>
            <person name="Uohara A."/>
            <person name="Ohji S."/>
            <person name="Ichikawa N."/>
            <person name="Kimura A."/>
            <person name="Yamazoe A."/>
            <person name="Fujita N."/>
        </authorList>
    </citation>
    <scope>NUCLEOTIDE SEQUENCE [LARGE SCALE GENOMIC DNA]</scope>
    <source>
        <strain evidence="4 5">NBRC 13261</strain>
    </source>
</reference>
<dbReference type="PANTHER" id="PTHR43800:SF1">
    <property type="entry name" value="PEPTIDYL-LYSINE N-ACETYLTRANSFERASE YJAB"/>
    <property type="match status" value="1"/>
</dbReference>
<dbReference type="CDD" id="cd04301">
    <property type="entry name" value="NAT_SF"/>
    <property type="match status" value="1"/>
</dbReference>
<dbReference type="RefSeq" id="WP_045232711.1">
    <property type="nucleotide sequence ID" value="NZ_BBJU01000035.1"/>
</dbReference>
<name>A0A081D2Z7_9HYPH</name>
<accession>A0A081D2Z7</accession>
<dbReference type="Pfam" id="PF13673">
    <property type="entry name" value="Acetyltransf_10"/>
    <property type="match status" value="1"/>
</dbReference>
<dbReference type="PANTHER" id="PTHR43800">
    <property type="entry name" value="PEPTIDYL-LYSINE N-ACETYLTRANSFERASE YJAB"/>
    <property type="match status" value="1"/>
</dbReference>
<gene>
    <name evidence="4" type="ORF">RRU01S_35_00020</name>
</gene>
<dbReference type="Proteomes" id="UP000028701">
    <property type="component" value="Unassembled WGS sequence"/>
</dbReference>
<dbReference type="OrthoDB" id="9799092at2"/>
<keyword evidence="1 4" id="KW-0808">Transferase</keyword>
<dbReference type="eggNOG" id="COG0456">
    <property type="taxonomic scope" value="Bacteria"/>
</dbReference>
<sequence>MHHYFRPITPDDSADLEKLWRTSWTLTYGPSLGPEALSKMLKDLDDNGVASMLPGTGERGYCMVRENEINGTAVIIERGDTAYLWGMYVHPQQQRKGLGSLLLNGVANTITDAQKVEIRVLGSSPQALAFYQTHGFVESGREAIDLLGKLTAEAIVMSAYVENLRPRFA</sequence>
<feature type="domain" description="N-acetyltransferase" evidence="3">
    <location>
        <begin position="3"/>
        <end position="162"/>
    </location>
</feature>
<dbReference type="InterPro" id="IPR000182">
    <property type="entry name" value="GNAT_dom"/>
</dbReference>
<comment type="caution">
    <text evidence="4">The sequence shown here is derived from an EMBL/GenBank/DDBJ whole genome shotgun (WGS) entry which is preliminary data.</text>
</comment>
<dbReference type="SUPFAM" id="SSF55729">
    <property type="entry name" value="Acyl-CoA N-acyltransferases (Nat)"/>
    <property type="match status" value="1"/>
</dbReference>
<dbReference type="GO" id="GO:0016747">
    <property type="term" value="F:acyltransferase activity, transferring groups other than amino-acyl groups"/>
    <property type="evidence" value="ECO:0007669"/>
    <property type="project" value="InterPro"/>
</dbReference>
<dbReference type="Gene3D" id="3.40.630.30">
    <property type="match status" value="1"/>
</dbReference>
<dbReference type="AlphaFoldDB" id="A0A081D2Z7"/>
<organism evidence="4 5">
    <name type="scientific">Agrobacterium rubi TR3 = NBRC 13261</name>
    <dbReference type="NCBI Taxonomy" id="1368415"/>
    <lineage>
        <taxon>Bacteria</taxon>
        <taxon>Pseudomonadati</taxon>
        <taxon>Pseudomonadota</taxon>
        <taxon>Alphaproteobacteria</taxon>
        <taxon>Hyphomicrobiales</taxon>
        <taxon>Rhizobiaceae</taxon>
        <taxon>Rhizobium/Agrobacterium group</taxon>
        <taxon>Agrobacterium</taxon>
    </lineage>
</organism>
<evidence type="ECO:0000259" key="3">
    <source>
        <dbReference type="PROSITE" id="PS51186"/>
    </source>
</evidence>